<reference evidence="2" key="2">
    <citation type="submission" date="2023-02" db="EMBL/GenBank/DDBJ databases">
        <authorList>
            <person name="Swenson N.G."/>
            <person name="Wegrzyn J.L."/>
            <person name="Mcevoy S.L."/>
        </authorList>
    </citation>
    <scope>NUCLEOTIDE SEQUENCE</scope>
    <source>
        <strain evidence="2">91603</strain>
        <tissue evidence="2">Leaf</tissue>
    </source>
</reference>
<feature type="compositionally biased region" description="Basic residues" evidence="1">
    <location>
        <begin position="61"/>
        <end position="70"/>
    </location>
</feature>
<protein>
    <submittedName>
        <fullName evidence="2">Uncharacterized protein</fullName>
    </submittedName>
</protein>
<gene>
    <name evidence="2" type="ORF">LWI28_006850</name>
</gene>
<dbReference type="AlphaFoldDB" id="A0AAD5NSA9"/>
<sequence length="70" mass="7684">MRAVKEEILREIAASEGRTRAVISDVEDGLMQDFAELRTELKRSLKELADKEAAASDPLGKGKRKLPGTS</sequence>
<reference evidence="2" key="1">
    <citation type="journal article" date="2022" name="Plant J.">
        <title>Strategies of tolerance reflected in two North American maple genomes.</title>
        <authorList>
            <person name="McEvoy S.L."/>
            <person name="Sezen U.U."/>
            <person name="Trouern-Trend A."/>
            <person name="McMahon S.M."/>
            <person name="Schaberg P.G."/>
            <person name="Yang J."/>
            <person name="Wegrzyn J.L."/>
            <person name="Swenson N.G."/>
        </authorList>
    </citation>
    <scope>NUCLEOTIDE SEQUENCE</scope>
    <source>
        <strain evidence="2">91603</strain>
    </source>
</reference>
<keyword evidence="3" id="KW-1185">Reference proteome</keyword>
<name>A0AAD5NSA9_ACENE</name>
<evidence type="ECO:0000313" key="3">
    <source>
        <dbReference type="Proteomes" id="UP001064489"/>
    </source>
</evidence>
<dbReference type="Proteomes" id="UP001064489">
    <property type="component" value="Chromosome 4"/>
</dbReference>
<accession>A0AAD5NSA9</accession>
<feature type="region of interest" description="Disordered" evidence="1">
    <location>
        <begin position="50"/>
        <end position="70"/>
    </location>
</feature>
<dbReference type="EMBL" id="JAJSOW010000101">
    <property type="protein sequence ID" value="KAI9180636.1"/>
    <property type="molecule type" value="Genomic_DNA"/>
</dbReference>
<comment type="caution">
    <text evidence="2">The sequence shown here is derived from an EMBL/GenBank/DDBJ whole genome shotgun (WGS) entry which is preliminary data.</text>
</comment>
<evidence type="ECO:0000313" key="2">
    <source>
        <dbReference type="EMBL" id="KAI9180636.1"/>
    </source>
</evidence>
<evidence type="ECO:0000256" key="1">
    <source>
        <dbReference type="SAM" id="MobiDB-lite"/>
    </source>
</evidence>
<proteinExistence type="predicted"/>
<organism evidence="2 3">
    <name type="scientific">Acer negundo</name>
    <name type="common">Box elder</name>
    <dbReference type="NCBI Taxonomy" id="4023"/>
    <lineage>
        <taxon>Eukaryota</taxon>
        <taxon>Viridiplantae</taxon>
        <taxon>Streptophyta</taxon>
        <taxon>Embryophyta</taxon>
        <taxon>Tracheophyta</taxon>
        <taxon>Spermatophyta</taxon>
        <taxon>Magnoliopsida</taxon>
        <taxon>eudicotyledons</taxon>
        <taxon>Gunneridae</taxon>
        <taxon>Pentapetalae</taxon>
        <taxon>rosids</taxon>
        <taxon>malvids</taxon>
        <taxon>Sapindales</taxon>
        <taxon>Sapindaceae</taxon>
        <taxon>Hippocastanoideae</taxon>
        <taxon>Acereae</taxon>
        <taxon>Acer</taxon>
    </lineage>
</organism>